<evidence type="ECO:0000313" key="2">
    <source>
        <dbReference type="EMBL" id="QNM00271.1"/>
    </source>
</evidence>
<dbReference type="Pfam" id="PF00899">
    <property type="entry name" value="ThiF"/>
    <property type="match status" value="1"/>
</dbReference>
<dbReference type="PANTHER" id="PTHR43267">
    <property type="entry name" value="TRNA THREONYLCARBAMOYLADENOSINE DEHYDRATASE"/>
    <property type="match status" value="1"/>
</dbReference>
<dbReference type="InterPro" id="IPR045886">
    <property type="entry name" value="ThiF/MoeB/HesA"/>
</dbReference>
<dbReference type="InterPro" id="IPR035985">
    <property type="entry name" value="Ubiquitin-activating_enz"/>
</dbReference>
<dbReference type="GO" id="GO:0061503">
    <property type="term" value="F:tRNA threonylcarbamoyladenosine dehydratase"/>
    <property type="evidence" value="ECO:0007669"/>
    <property type="project" value="TreeGrafter"/>
</dbReference>
<proteinExistence type="predicted"/>
<reference evidence="2 3" key="1">
    <citation type="submission" date="2020-08" db="EMBL/GenBank/DDBJ databases">
        <authorList>
            <person name="Liu C."/>
            <person name="Sun Q."/>
        </authorList>
    </citation>
    <scope>NUCLEOTIDE SEQUENCE [LARGE SCALE GENOMIC DNA]</scope>
    <source>
        <strain evidence="2 3">NSJ-4</strain>
    </source>
</reference>
<dbReference type="KEGG" id="wcp:H9Q76_02990"/>
<dbReference type="GO" id="GO:0061504">
    <property type="term" value="P:cyclic threonylcarbamoyladenosine biosynthetic process"/>
    <property type="evidence" value="ECO:0007669"/>
    <property type="project" value="TreeGrafter"/>
</dbReference>
<name>A0A7G9FNY9_9FIRM</name>
<dbReference type="SUPFAM" id="SSF69572">
    <property type="entry name" value="Activating enzymes of the ubiquitin-like proteins"/>
    <property type="match status" value="1"/>
</dbReference>
<dbReference type="InterPro" id="IPR000594">
    <property type="entry name" value="ThiF_NAD_FAD-bd"/>
</dbReference>
<organism evidence="2 3">
    <name type="scientific">Wujia chipingensis</name>
    <dbReference type="NCBI Taxonomy" id="2763670"/>
    <lineage>
        <taxon>Bacteria</taxon>
        <taxon>Bacillati</taxon>
        <taxon>Bacillota</taxon>
        <taxon>Clostridia</taxon>
        <taxon>Lachnospirales</taxon>
        <taxon>Lachnospiraceae</taxon>
        <taxon>Wujia</taxon>
    </lineage>
</organism>
<dbReference type="RefSeq" id="WP_118734820.1">
    <property type="nucleotide sequence ID" value="NZ_CP060632.1"/>
</dbReference>
<gene>
    <name evidence="2" type="ORF">H9Q76_02990</name>
</gene>
<dbReference type="AlphaFoldDB" id="A0A7G9FNY9"/>
<sequence length="261" mass="28935">MLTQFSRTELLLGKEAMEKLQNSRVAVFGIGGVGGYVCEALARSGVGAFDLIDDDKVCLTNLNRQIIATYKTIGKYKTDVMKERILDINPKADVRVHKCFFLPENADEFPYEDYDYMVDAVDTVTAKISLVMKAQEKHIPIISSMGAGNKLDGSQFKVADIYKTKVCPLAKVMRRELKKRGVKKLKVVYSEEPSIRPIEDMSISCRTRCVCPPGAKHKCTERRDIPGSVAFVPSVAGLIIAGEVVKDLVKDVPRTAEEPTT</sequence>
<evidence type="ECO:0000259" key="1">
    <source>
        <dbReference type="Pfam" id="PF00899"/>
    </source>
</evidence>
<dbReference type="Gene3D" id="3.40.50.720">
    <property type="entry name" value="NAD(P)-binding Rossmann-like Domain"/>
    <property type="match status" value="1"/>
</dbReference>
<protein>
    <submittedName>
        <fullName evidence="2">tRNA threonylcarbamoyladenosine dehydratase</fullName>
    </submittedName>
</protein>
<dbReference type="GO" id="GO:0008641">
    <property type="term" value="F:ubiquitin-like modifier activating enzyme activity"/>
    <property type="evidence" value="ECO:0007669"/>
    <property type="project" value="InterPro"/>
</dbReference>
<feature type="domain" description="THIF-type NAD/FAD binding fold" evidence="1">
    <location>
        <begin position="11"/>
        <end position="251"/>
    </location>
</feature>
<dbReference type="PANTHER" id="PTHR43267:SF1">
    <property type="entry name" value="TRNA THREONYLCARBAMOYLADENOSINE DEHYDRATASE"/>
    <property type="match status" value="1"/>
</dbReference>
<dbReference type="EMBL" id="CP060632">
    <property type="protein sequence ID" value="QNM00271.1"/>
    <property type="molecule type" value="Genomic_DNA"/>
</dbReference>
<dbReference type="CDD" id="cd00755">
    <property type="entry name" value="YgdL_like"/>
    <property type="match status" value="1"/>
</dbReference>
<dbReference type="Proteomes" id="UP000515819">
    <property type="component" value="Chromosome"/>
</dbReference>
<evidence type="ECO:0000313" key="3">
    <source>
        <dbReference type="Proteomes" id="UP000515819"/>
    </source>
</evidence>
<keyword evidence="3" id="KW-1185">Reference proteome</keyword>
<accession>A0A7G9FNY9</accession>
<dbReference type="FunFam" id="3.40.50.720:FF:000141">
    <property type="entry name" value="tRNA threonylcarbamoyladenosine dehydratase"/>
    <property type="match status" value="1"/>
</dbReference>